<evidence type="ECO:0000313" key="8">
    <source>
        <dbReference type="Proteomes" id="UP000229239"/>
    </source>
</evidence>
<keyword evidence="3 5" id="KW-0732">Signal</keyword>
<gene>
    <name evidence="7" type="ORF">CSQ86_01425</name>
</gene>
<dbReference type="Pfam" id="PF17802">
    <property type="entry name" value="SpaA"/>
    <property type="match status" value="2"/>
</dbReference>
<evidence type="ECO:0000256" key="5">
    <source>
        <dbReference type="SAM" id="SignalP"/>
    </source>
</evidence>
<dbReference type="InterPro" id="IPR013783">
    <property type="entry name" value="Ig-like_fold"/>
</dbReference>
<dbReference type="Gene3D" id="2.60.40.10">
    <property type="entry name" value="Immunoglobulins"/>
    <property type="match status" value="3"/>
</dbReference>
<accession>A0A2M9HLR8</accession>
<evidence type="ECO:0000256" key="2">
    <source>
        <dbReference type="ARBA" id="ARBA00022525"/>
    </source>
</evidence>
<dbReference type="InterPro" id="IPR041033">
    <property type="entry name" value="SpaA_PFL_dom_1"/>
</dbReference>
<evidence type="ECO:0000259" key="6">
    <source>
        <dbReference type="Pfam" id="PF17802"/>
    </source>
</evidence>
<proteinExistence type="inferred from homology"/>
<dbReference type="GO" id="GO:0005975">
    <property type="term" value="P:carbohydrate metabolic process"/>
    <property type="evidence" value="ECO:0007669"/>
    <property type="project" value="UniProtKB-ARBA"/>
</dbReference>
<evidence type="ECO:0000256" key="3">
    <source>
        <dbReference type="ARBA" id="ARBA00022729"/>
    </source>
</evidence>
<keyword evidence="4" id="KW-1133">Transmembrane helix</keyword>
<organism evidence="7 8">
    <name type="scientific">Bifidobacterium felsineum</name>
    <dbReference type="NCBI Taxonomy" id="2045440"/>
    <lineage>
        <taxon>Bacteria</taxon>
        <taxon>Bacillati</taxon>
        <taxon>Actinomycetota</taxon>
        <taxon>Actinomycetes</taxon>
        <taxon>Bifidobacteriales</taxon>
        <taxon>Bifidobacteriaceae</taxon>
        <taxon>Bifidobacterium</taxon>
    </lineage>
</organism>
<evidence type="ECO:0000256" key="1">
    <source>
        <dbReference type="ARBA" id="ARBA00007257"/>
    </source>
</evidence>
<keyword evidence="4" id="KW-0472">Membrane</keyword>
<sequence length="930" mass="99019">MAGLVAGAMLFVGVPIASAVETAPQSDSSETLRQSRASNNVVECKPGDQFEWGGESVLSADASVSTYSGKNMYVGLPPASEHTNAGNGKFQAGDRSYVAEIEGVTVVDNALTGNQGIRVGSVAWGSGHPAPSGKTALAVGRAADAVDWPFYLFGSNGTIGRFNSGISGTNWLAVNAVDGGTVTVSGESDDEKARAAALGNVNGVNYYKFQNTLKSMADGFQNTTPTSGVVYDNVNFGKVDVQQSIASEVVKWVQGNDLARYDAGKNDNGTYDENGDGISKIQSTVNGQTIWARYTKLKLHEGKVTFTGDGNAKNTLQVFSLDMSKVNEAMSKYGWTGVYYDFENIPEGASVLVNVKGADSKGDLTVNTGWQFGWNGTDVGQGYFNTETAKGFATASQSIMWNFEDDVDGSLVIHNGDKWAPFPDAMKDGVLKDYPESKNHGDSAATLPGSILAAHATELQDWVSTNGRLFSNGDLWLSEAYPYKDIRSDGDHGYGIGLGLEHHNFPWTGNAITSCPTSGGVEWSKTDTSGQALSGSAWKITKDEAGQDVAVDGIVDNGAHDADALPGSLQVTGLSAGTYYLIETKAPDGYALDSTARQFTVTSGGLAKVNNSKPIQNTRQTGAVAWNKTDTKNQVITSSPSTWHIQGAETKTNTIDVTVTDRFSDSDAKDDATYFDANTLPGEIRVENLPTGKYQLTETKAPDGYTKTDVTYEFTIEAGRDGSNPVGIRAEGASDTTDSVANTPKNVSIEWSKKNGLGLDGILLPGAEWTFTQTGASAGSAPFSCTVTDKGALGAVQGSCKDEDDTAGQFKITFTPNKVVTDIRHPLTYELVETKAPDGYQQVSKPYQVNVWFDKNRGTDGEWVFHWSDLSGEGPITIVNKRIPISALPLTGGRGTARSWILAGGGLALFIVVAGAVWHEWRKRREELLL</sequence>
<dbReference type="PANTHER" id="PTHR36108">
    <property type="entry name" value="COLOSSIN-B-RELATED"/>
    <property type="match status" value="1"/>
</dbReference>
<feature type="domain" description="SpaA-like prealbumin fold" evidence="6">
    <location>
        <begin position="664"/>
        <end position="718"/>
    </location>
</feature>
<keyword evidence="8" id="KW-1185">Reference proteome</keyword>
<protein>
    <recommendedName>
        <fullName evidence="6">SpaA-like prealbumin fold domain-containing protein</fullName>
    </recommendedName>
</protein>
<evidence type="ECO:0000256" key="4">
    <source>
        <dbReference type="SAM" id="Phobius"/>
    </source>
</evidence>
<feature type="transmembrane region" description="Helical" evidence="4">
    <location>
        <begin position="900"/>
        <end position="918"/>
    </location>
</feature>
<dbReference type="RefSeq" id="WP_100493357.1">
    <property type="nucleotide sequence ID" value="NZ_PEBJ01000001.1"/>
</dbReference>
<dbReference type="PANTHER" id="PTHR36108:SF13">
    <property type="entry name" value="COLOSSIN-B-RELATED"/>
    <property type="match status" value="1"/>
</dbReference>
<feature type="signal peptide" evidence="5">
    <location>
        <begin position="1"/>
        <end position="19"/>
    </location>
</feature>
<evidence type="ECO:0000313" key="7">
    <source>
        <dbReference type="EMBL" id="PJM77752.1"/>
    </source>
</evidence>
<comment type="similarity">
    <text evidence="1">Belongs to the serine-aspartate repeat-containing protein (SDr) family.</text>
</comment>
<name>A0A2M9HLR8_9BIFI</name>
<dbReference type="EMBL" id="PEBJ01000001">
    <property type="protein sequence ID" value="PJM77752.1"/>
    <property type="molecule type" value="Genomic_DNA"/>
</dbReference>
<dbReference type="OrthoDB" id="134475at2"/>
<keyword evidence="4" id="KW-0812">Transmembrane</keyword>
<comment type="caution">
    <text evidence="7">The sequence shown here is derived from an EMBL/GenBank/DDBJ whole genome shotgun (WGS) entry which is preliminary data.</text>
</comment>
<keyword evidence="2" id="KW-0964">Secreted</keyword>
<dbReference type="Proteomes" id="UP000229239">
    <property type="component" value="Unassembled WGS sequence"/>
</dbReference>
<reference evidence="8" key="1">
    <citation type="submission" date="2017-10" db="EMBL/GenBank/DDBJ databases">
        <title>Draft genome sequences of strains TRE 1, TRE 9, TRE H and TRI 7, isolated from tamarins, belonging to four potential novel Bifidobacterium species.</title>
        <authorList>
            <person name="Mattarelli P."/>
            <person name="Modesto M."/>
            <person name="Puglisi E."/>
            <person name="Morelli L."/>
            <person name="Bonetti A."/>
            <person name="Spezio C."/>
            <person name="Sandri C."/>
        </authorList>
    </citation>
    <scope>NUCLEOTIDE SEQUENCE [LARGE SCALE GENOMIC DNA]</scope>
    <source>
        <strain evidence="8">TREH</strain>
    </source>
</reference>
<feature type="chain" id="PRO_5014896353" description="SpaA-like prealbumin fold domain-containing protein" evidence="5">
    <location>
        <begin position="20"/>
        <end position="930"/>
    </location>
</feature>
<feature type="domain" description="SpaA-like prealbumin fold" evidence="6">
    <location>
        <begin position="520"/>
        <end position="609"/>
    </location>
</feature>
<dbReference type="AlphaFoldDB" id="A0A2M9HLR8"/>